<feature type="signal peptide" evidence="1">
    <location>
        <begin position="1"/>
        <end position="18"/>
    </location>
</feature>
<protein>
    <submittedName>
        <fullName evidence="2">Uncharacterized protein</fullName>
    </submittedName>
</protein>
<evidence type="ECO:0000313" key="3">
    <source>
        <dbReference type="Proteomes" id="UP000269396"/>
    </source>
</evidence>
<evidence type="ECO:0000256" key="1">
    <source>
        <dbReference type="SAM" id="SignalP"/>
    </source>
</evidence>
<proteinExistence type="predicted"/>
<name>A0A3P7YCE5_9TREM</name>
<feature type="chain" id="PRO_5018315126" evidence="1">
    <location>
        <begin position="19"/>
        <end position="61"/>
    </location>
</feature>
<dbReference type="AlphaFoldDB" id="A0A3P7YCE5"/>
<reference evidence="2 3" key="1">
    <citation type="submission" date="2018-11" db="EMBL/GenBank/DDBJ databases">
        <authorList>
            <consortium name="Pathogen Informatics"/>
        </authorList>
    </citation>
    <scope>NUCLEOTIDE SEQUENCE [LARGE SCALE GENOMIC DNA]</scope>
    <source>
        <strain>Denwood</strain>
        <strain evidence="3">Zambia</strain>
    </source>
</reference>
<keyword evidence="3" id="KW-1185">Reference proteome</keyword>
<keyword evidence="1" id="KW-0732">Signal</keyword>
<sequence>MLSLLLLLLLFNVDELDGVFNKVRAFDFETCEPLPLPPLLRRRLDKAFLNRPLRTTACELI</sequence>
<dbReference type="Proteomes" id="UP000269396">
    <property type="component" value="Unassembled WGS sequence"/>
</dbReference>
<gene>
    <name evidence="2" type="ORF">SMTD_LOCUS989</name>
</gene>
<organism evidence="2 3">
    <name type="scientific">Schistosoma mattheei</name>
    <dbReference type="NCBI Taxonomy" id="31246"/>
    <lineage>
        <taxon>Eukaryota</taxon>
        <taxon>Metazoa</taxon>
        <taxon>Spiralia</taxon>
        <taxon>Lophotrochozoa</taxon>
        <taxon>Platyhelminthes</taxon>
        <taxon>Trematoda</taxon>
        <taxon>Digenea</taxon>
        <taxon>Strigeidida</taxon>
        <taxon>Schistosomatoidea</taxon>
        <taxon>Schistosomatidae</taxon>
        <taxon>Schistosoma</taxon>
    </lineage>
</organism>
<evidence type="ECO:0000313" key="2">
    <source>
        <dbReference type="EMBL" id="VDO74589.1"/>
    </source>
</evidence>
<accession>A0A3P7YCE5</accession>
<dbReference type="EMBL" id="UZAL01001014">
    <property type="protein sequence ID" value="VDO74589.1"/>
    <property type="molecule type" value="Genomic_DNA"/>
</dbReference>